<protein>
    <submittedName>
        <fullName evidence="1">Uncharacterized protein</fullName>
    </submittedName>
</protein>
<dbReference type="EMBL" id="GGEC01044751">
    <property type="protein sequence ID" value="MBX25235.1"/>
    <property type="molecule type" value="Transcribed_RNA"/>
</dbReference>
<evidence type="ECO:0000313" key="1">
    <source>
        <dbReference type="EMBL" id="MBX25235.1"/>
    </source>
</evidence>
<accession>A0A2P2M4T1</accession>
<organism evidence="1">
    <name type="scientific">Rhizophora mucronata</name>
    <name type="common">Asiatic mangrove</name>
    <dbReference type="NCBI Taxonomy" id="61149"/>
    <lineage>
        <taxon>Eukaryota</taxon>
        <taxon>Viridiplantae</taxon>
        <taxon>Streptophyta</taxon>
        <taxon>Embryophyta</taxon>
        <taxon>Tracheophyta</taxon>
        <taxon>Spermatophyta</taxon>
        <taxon>Magnoliopsida</taxon>
        <taxon>eudicotyledons</taxon>
        <taxon>Gunneridae</taxon>
        <taxon>Pentapetalae</taxon>
        <taxon>rosids</taxon>
        <taxon>fabids</taxon>
        <taxon>Malpighiales</taxon>
        <taxon>Rhizophoraceae</taxon>
        <taxon>Rhizophora</taxon>
    </lineage>
</organism>
<dbReference type="AlphaFoldDB" id="A0A2P2M4T1"/>
<name>A0A2P2M4T1_RHIMU</name>
<reference evidence="1" key="1">
    <citation type="submission" date="2018-02" db="EMBL/GenBank/DDBJ databases">
        <title>Rhizophora mucronata_Transcriptome.</title>
        <authorList>
            <person name="Meera S.P."/>
            <person name="Sreeshan A."/>
            <person name="Augustine A."/>
        </authorList>
    </citation>
    <scope>NUCLEOTIDE SEQUENCE</scope>
    <source>
        <tissue evidence="1">Leaf</tissue>
    </source>
</reference>
<proteinExistence type="predicted"/>
<sequence>MKELESCCTWFTSRCGITGVAFSILATANNPILCWFSPPSRNTWIHTLETFQAMDVPKQCLEKASVFASF</sequence>